<dbReference type="KEGG" id="mlr:MELLADRAFT_91856"/>
<keyword evidence="2" id="KW-0677">Repeat</keyword>
<organism evidence="10">
    <name type="scientific">Melampsora larici-populina (strain 98AG31 / pathotype 3-4-7)</name>
    <name type="common">Poplar leaf rust fungus</name>
    <dbReference type="NCBI Taxonomy" id="747676"/>
    <lineage>
        <taxon>Eukaryota</taxon>
        <taxon>Fungi</taxon>
        <taxon>Dikarya</taxon>
        <taxon>Basidiomycota</taxon>
        <taxon>Pucciniomycotina</taxon>
        <taxon>Pucciniomycetes</taxon>
        <taxon>Pucciniales</taxon>
        <taxon>Melampsoraceae</taxon>
        <taxon>Melampsora</taxon>
    </lineage>
</organism>
<dbReference type="PROSITE" id="PS51038">
    <property type="entry name" value="BAH"/>
    <property type="match status" value="1"/>
</dbReference>
<reference evidence="10" key="1">
    <citation type="journal article" date="2011" name="Proc. Natl. Acad. Sci. U.S.A.">
        <title>Obligate biotrophy features unraveled by the genomic analysis of rust fungi.</title>
        <authorList>
            <person name="Duplessis S."/>
            <person name="Cuomo C.A."/>
            <person name="Lin Y.-C."/>
            <person name="Aerts A."/>
            <person name="Tisserant E."/>
            <person name="Veneault-Fourrey C."/>
            <person name="Joly D.L."/>
            <person name="Hacquard S."/>
            <person name="Amselem J."/>
            <person name="Cantarel B.L."/>
            <person name="Chiu R."/>
            <person name="Coutinho P.M."/>
            <person name="Feau N."/>
            <person name="Field M."/>
            <person name="Frey P."/>
            <person name="Gelhaye E."/>
            <person name="Goldberg J."/>
            <person name="Grabherr M.G."/>
            <person name="Kodira C.D."/>
            <person name="Kohler A."/>
            <person name="Kuees U."/>
            <person name="Lindquist E.A."/>
            <person name="Lucas S.M."/>
            <person name="Mago R."/>
            <person name="Mauceli E."/>
            <person name="Morin E."/>
            <person name="Murat C."/>
            <person name="Pangilinan J.L."/>
            <person name="Park R."/>
            <person name="Pearson M."/>
            <person name="Quesneville H."/>
            <person name="Rouhier N."/>
            <person name="Sakthikumar S."/>
            <person name="Salamov A.A."/>
            <person name="Schmutz J."/>
            <person name="Selles B."/>
            <person name="Shapiro H."/>
            <person name="Tanguay P."/>
            <person name="Tuskan G.A."/>
            <person name="Henrissat B."/>
            <person name="Van de Peer Y."/>
            <person name="Rouze P."/>
            <person name="Ellis J.G."/>
            <person name="Dodds P.N."/>
            <person name="Schein J.E."/>
            <person name="Zhong S."/>
            <person name="Hamelin R.C."/>
            <person name="Grigoriev I.V."/>
            <person name="Szabo L.J."/>
            <person name="Martin F."/>
        </authorList>
    </citation>
    <scope>NUCLEOTIDE SEQUENCE [LARGE SCALE GENOMIC DNA]</scope>
    <source>
        <strain evidence="10">98AG31 / pathotype 3-4-7</strain>
    </source>
</reference>
<dbReference type="EMBL" id="GL883135">
    <property type="protein sequence ID" value="EGG01789.1"/>
    <property type="molecule type" value="Genomic_DNA"/>
</dbReference>
<dbReference type="HOGENOM" id="CLU_434167_0_0_1"/>
<sequence>MAGTTTKRSRSQSSDSTASADERPHSQLNQQSSKRSRRTIHHQNNLDDDGPTVSKERVSDSETGWVKETHSKSQLIALAILHRLKNERESFPNDTLSPSGQTTVPPSPIISATTLFEDLPALTLESIEDRVKAGTLSSLVNFDQELHQCFKKAERTYATDLQRLGAVYMLRRLYQELTKGDGSIALEDTIPVGSCRKLSTVTMGPGNKHALPKNDDQLKLRAKDKVILDGIRYKSDVFKTGDWVHLSNPDNPARPIVGQVFHTYKRSDNHQRMLTVCWYYRPEETVHHISRLFIENEVFKTGNFIEHVIEDVLGRCLVLFYTKYLRGRPSAPLWTHDLTLYICEHRYKDDDYTFKKIKNWESCAPSNVRTEGHEENFQSFPTPLAVNTIVRVDSPFLIPATTNFQANGEPIIVSPTELMKVLPKDQVKHHRQDYTLQKIESILGILPSNPPRPPHQSRSPDSSAPQTPRLRASTPASNTPVPPTPVVAKPVTATPVVHSQPSPALPPPPAVPPMSRPSNTGEITVGGRFGELLKQINPSRKTPCVLDIYANQESFEKLPEVLLSQISKPSDDDPSRDPSLKPFEDLMWIAAPPTKPFLTTTSTTPEPLKHSEAYLAYLATTQQVGTSNYS</sequence>
<dbReference type="InterPro" id="IPR043151">
    <property type="entry name" value="BAH_sf"/>
</dbReference>
<evidence type="ECO:0000313" key="10">
    <source>
        <dbReference type="Proteomes" id="UP000001072"/>
    </source>
</evidence>
<dbReference type="Pfam" id="PF01426">
    <property type="entry name" value="BAH"/>
    <property type="match status" value="1"/>
</dbReference>
<feature type="compositionally biased region" description="Low complexity" evidence="7">
    <location>
        <begin position="486"/>
        <end position="502"/>
    </location>
</feature>
<dbReference type="GO" id="GO:0006368">
    <property type="term" value="P:transcription elongation by RNA polymerase II"/>
    <property type="evidence" value="ECO:0007669"/>
    <property type="project" value="TreeGrafter"/>
</dbReference>
<evidence type="ECO:0000256" key="3">
    <source>
        <dbReference type="ARBA" id="ARBA00022853"/>
    </source>
</evidence>
<evidence type="ECO:0000256" key="5">
    <source>
        <dbReference type="ARBA" id="ARBA00023163"/>
    </source>
</evidence>
<dbReference type="GO" id="GO:0006338">
    <property type="term" value="P:chromatin remodeling"/>
    <property type="evidence" value="ECO:0007669"/>
    <property type="project" value="InterPro"/>
</dbReference>
<dbReference type="CDD" id="cd04717">
    <property type="entry name" value="BAH_polybromo"/>
    <property type="match status" value="1"/>
</dbReference>
<evidence type="ECO:0000313" key="9">
    <source>
        <dbReference type="EMBL" id="EGG01789.1"/>
    </source>
</evidence>
<accession>F4S0L7</accession>
<evidence type="ECO:0000256" key="4">
    <source>
        <dbReference type="ARBA" id="ARBA00023015"/>
    </source>
</evidence>
<dbReference type="AlphaFoldDB" id="F4S0L7"/>
<dbReference type="VEuPathDB" id="FungiDB:MELLADRAFT_91856"/>
<feature type="region of interest" description="Disordered" evidence="7">
    <location>
        <begin position="444"/>
        <end position="522"/>
    </location>
</feature>
<feature type="compositionally biased region" description="Low complexity" evidence="7">
    <location>
        <begin position="1"/>
        <end position="19"/>
    </location>
</feature>
<dbReference type="InParanoid" id="F4S0L7"/>
<dbReference type="eggNOG" id="KOG1827">
    <property type="taxonomic scope" value="Eukaryota"/>
</dbReference>
<dbReference type="PANTHER" id="PTHR16062:SF21">
    <property type="entry name" value="CHROMATIN STRUCTURE-REMODELING COMPLEX SUBUNIT RSC1-RELATED"/>
    <property type="match status" value="1"/>
</dbReference>
<dbReference type="InterPro" id="IPR001025">
    <property type="entry name" value="BAH_dom"/>
</dbReference>
<dbReference type="Proteomes" id="UP000001072">
    <property type="component" value="Unassembled WGS sequence"/>
</dbReference>
<evidence type="ECO:0000256" key="6">
    <source>
        <dbReference type="ARBA" id="ARBA00023242"/>
    </source>
</evidence>
<evidence type="ECO:0000259" key="8">
    <source>
        <dbReference type="PROSITE" id="PS51038"/>
    </source>
</evidence>
<dbReference type="Gene3D" id="2.30.30.490">
    <property type="match status" value="1"/>
</dbReference>
<keyword evidence="4" id="KW-0805">Transcription regulation</keyword>
<feature type="compositionally biased region" description="Pro residues" evidence="7">
    <location>
        <begin position="503"/>
        <end position="515"/>
    </location>
</feature>
<evidence type="ECO:0000256" key="2">
    <source>
        <dbReference type="ARBA" id="ARBA00022737"/>
    </source>
</evidence>
<dbReference type="PANTHER" id="PTHR16062">
    <property type="entry name" value="SWI/SNF-RELATED"/>
    <property type="match status" value="1"/>
</dbReference>
<comment type="subcellular location">
    <subcellularLocation>
        <location evidence="1">Nucleus</location>
    </subcellularLocation>
</comment>
<feature type="compositionally biased region" description="Polar residues" evidence="7">
    <location>
        <begin position="456"/>
        <end position="466"/>
    </location>
</feature>
<evidence type="ECO:0000256" key="1">
    <source>
        <dbReference type="ARBA" id="ARBA00004123"/>
    </source>
</evidence>
<name>F4S0L7_MELLP</name>
<dbReference type="GO" id="GO:0016586">
    <property type="term" value="C:RSC-type complex"/>
    <property type="evidence" value="ECO:0007669"/>
    <property type="project" value="InterPro"/>
</dbReference>
<protein>
    <recommendedName>
        <fullName evidence="8">BAH domain-containing protein</fullName>
    </recommendedName>
</protein>
<proteinExistence type="predicted"/>
<dbReference type="STRING" id="747676.F4S0L7"/>
<keyword evidence="5" id="KW-0804">Transcription</keyword>
<dbReference type="RefSeq" id="XP_007414889.1">
    <property type="nucleotide sequence ID" value="XM_007414827.1"/>
</dbReference>
<feature type="domain" description="BAH" evidence="8">
    <location>
        <begin position="236"/>
        <end position="358"/>
    </location>
</feature>
<feature type="compositionally biased region" description="Basic and acidic residues" evidence="7">
    <location>
        <begin position="54"/>
        <end position="66"/>
    </location>
</feature>
<feature type="region of interest" description="Disordered" evidence="7">
    <location>
        <begin position="1"/>
        <end position="66"/>
    </location>
</feature>
<dbReference type="GeneID" id="18936037"/>
<gene>
    <name evidence="9" type="ORF">MELLADRAFT_91856</name>
</gene>
<dbReference type="InterPro" id="IPR037382">
    <property type="entry name" value="Rsc/polybromo"/>
</dbReference>
<dbReference type="GO" id="GO:0003682">
    <property type="term" value="F:chromatin binding"/>
    <property type="evidence" value="ECO:0007669"/>
    <property type="project" value="InterPro"/>
</dbReference>
<dbReference type="SMART" id="SM00439">
    <property type="entry name" value="BAH"/>
    <property type="match status" value="1"/>
</dbReference>
<keyword evidence="3" id="KW-0156">Chromatin regulator</keyword>
<keyword evidence="6" id="KW-0539">Nucleus</keyword>
<evidence type="ECO:0000256" key="7">
    <source>
        <dbReference type="SAM" id="MobiDB-lite"/>
    </source>
</evidence>
<keyword evidence="10" id="KW-1185">Reference proteome</keyword>
<dbReference type="OrthoDB" id="1742084at2759"/>